<feature type="domain" description="C2H2-type" evidence="11">
    <location>
        <begin position="666"/>
        <end position="693"/>
    </location>
</feature>
<dbReference type="KEGG" id="bany:112056150"/>
<feature type="domain" description="C2H2-type" evidence="11">
    <location>
        <begin position="1079"/>
        <end position="1106"/>
    </location>
</feature>
<evidence type="ECO:0000256" key="10">
    <source>
        <dbReference type="SAM" id="MobiDB-lite"/>
    </source>
</evidence>
<dbReference type="GO" id="GO:0000981">
    <property type="term" value="F:DNA-binding transcription factor activity, RNA polymerase II-specific"/>
    <property type="evidence" value="ECO:0007669"/>
    <property type="project" value="TreeGrafter"/>
</dbReference>
<dbReference type="OrthoDB" id="5982876at2759"/>
<dbReference type="SMART" id="SM00355">
    <property type="entry name" value="ZnF_C2H2"/>
    <property type="match status" value="14"/>
</dbReference>
<dbReference type="PROSITE" id="PS50157">
    <property type="entry name" value="ZINC_FINGER_C2H2_2"/>
    <property type="match status" value="13"/>
</dbReference>
<feature type="compositionally biased region" description="Polar residues" evidence="10">
    <location>
        <begin position="464"/>
        <end position="475"/>
    </location>
</feature>
<evidence type="ECO:0000313" key="14">
    <source>
        <dbReference type="RefSeq" id="XP_023952280.2"/>
    </source>
</evidence>
<keyword evidence="13" id="KW-1185">Reference proteome</keyword>
<dbReference type="SUPFAM" id="SSF57667">
    <property type="entry name" value="beta-beta-alpha zinc fingers"/>
    <property type="match status" value="7"/>
</dbReference>
<evidence type="ECO:0000256" key="6">
    <source>
        <dbReference type="ARBA" id="ARBA00023125"/>
    </source>
</evidence>
<evidence type="ECO:0000256" key="1">
    <source>
        <dbReference type="ARBA" id="ARBA00004123"/>
    </source>
</evidence>
<evidence type="ECO:0000259" key="12">
    <source>
        <dbReference type="PROSITE" id="PS50950"/>
    </source>
</evidence>
<keyword evidence="7" id="KW-0539">Nucleus</keyword>
<comment type="subcellular location">
    <subcellularLocation>
        <location evidence="1">Nucleus</location>
    </subcellularLocation>
</comment>
<feature type="domain" description="C2H2-type" evidence="11">
    <location>
        <begin position="806"/>
        <end position="833"/>
    </location>
</feature>
<feature type="domain" description="C2H2-type" evidence="11">
    <location>
        <begin position="778"/>
        <end position="805"/>
    </location>
</feature>
<feature type="domain" description="C2H2-type" evidence="11">
    <location>
        <begin position="722"/>
        <end position="749"/>
    </location>
</feature>
<dbReference type="Proteomes" id="UP001652582">
    <property type="component" value="Chromosome 27"/>
</dbReference>
<feature type="domain" description="C2H2-type" evidence="11">
    <location>
        <begin position="1135"/>
        <end position="1162"/>
    </location>
</feature>
<keyword evidence="2" id="KW-0479">Metal-binding</keyword>
<reference evidence="14" key="1">
    <citation type="submission" date="2025-08" db="UniProtKB">
        <authorList>
            <consortium name="RefSeq"/>
        </authorList>
    </citation>
    <scope>IDENTIFICATION</scope>
</reference>
<dbReference type="Gene3D" id="3.30.160.60">
    <property type="entry name" value="Classic Zinc Finger"/>
    <property type="match status" value="13"/>
</dbReference>
<feature type="region of interest" description="Disordered" evidence="10">
    <location>
        <begin position="416"/>
        <end position="484"/>
    </location>
</feature>
<evidence type="ECO:0000313" key="13">
    <source>
        <dbReference type="Proteomes" id="UP001652582"/>
    </source>
</evidence>
<evidence type="ECO:0000256" key="2">
    <source>
        <dbReference type="ARBA" id="ARBA00022723"/>
    </source>
</evidence>
<dbReference type="GO" id="GO:0008270">
    <property type="term" value="F:zinc ion binding"/>
    <property type="evidence" value="ECO:0007669"/>
    <property type="project" value="UniProtKB-KW"/>
</dbReference>
<dbReference type="InterPro" id="IPR036236">
    <property type="entry name" value="Znf_C2H2_sf"/>
</dbReference>
<gene>
    <name evidence="14" type="primary">LOC112056150</name>
</gene>
<dbReference type="PANTHER" id="PTHR24394">
    <property type="entry name" value="ZINC FINGER PROTEIN"/>
    <property type="match status" value="1"/>
</dbReference>
<dbReference type="PANTHER" id="PTHR24394:SF29">
    <property type="entry name" value="MYONEURIN"/>
    <property type="match status" value="1"/>
</dbReference>
<dbReference type="Pfam" id="PF00096">
    <property type="entry name" value="zf-C2H2"/>
    <property type="match status" value="4"/>
</dbReference>
<organism evidence="13 14">
    <name type="scientific">Bicyclus anynana</name>
    <name type="common">Squinting bush brown butterfly</name>
    <dbReference type="NCBI Taxonomy" id="110368"/>
    <lineage>
        <taxon>Eukaryota</taxon>
        <taxon>Metazoa</taxon>
        <taxon>Ecdysozoa</taxon>
        <taxon>Arthropoda</taxon>
        <taxon>Hexapoda</taxon>
        <taxon>Insecta</taxon>
        <taxon>Pterygota</taxon>
        <taxon>Neoptera</taxon>
        <taxon>Endopterygota</taxon>
        <taxon>Lepidoptera</taxon>
        <taxon>Glossata</taxon>
        <taxon>Ditrysia</taxon>
        <taxon>Papilionoidea</taxon>
        <taxon>Nymphalidae</taxon>
        <taxon>Satyrinae</taxon>
        <taxon>Satyrini</taxon>
        <taxon>Mycalesina</taxon>
        <taxon>Bicyclus</taxon>
    </lineage>
</organism>
<dbReference type="PROSITE" id="PS00028">
    <property type="entry name" value="ZINC_FINGER_C2H2_1"/>
    <property type="match status" value="9"/>
</dbReference>
<dbReference type="AlphaFoldDB" id="A0A6J1NXG0"/>
<evidence type="ECO:0000256" key="4">
    <source>
        <dbReference type="ARBA" id="ARBA00022771"/>
    </source>
</evidence>
<proteinExistence type="predicted"/>
<keyword evidence="5" id="KW-0862">Zinc</keyword>
<sequence>MQCCVPFCVNTSDNASTSEGTGITFQKLPSKENLRAAWLKALGIQDHHLPDPAVVCSQHFIDEDFYTTKSCRRQIRSDAIPSTVQMCMICLDSDSKLFLMSKHKLEEAYQQLTGLSLFQLCARTNLQDAVCVLCAQRLRNFRRLRDLSLRARSVVMDSIQKYELITMQNMKMMRQTTKQLKPNFVSTTLGPDNCDLYIDHTYEDRQTKSQENIGKNIATKGVKPQEKISKNIATEEMRSLQNTFITCHNNEEQTKLQENIIENNARKEVKSQENIAKNFITCHNNEEQTKLQENIIENNARKEVKSQENIAKNFITCHNNEEQTKSQENIVTKNVKSQENIAKNFVTHVDQQAKYYTQDITVKNIATNEDSWDSVWIVQNIEVINEDNNQTDNLNIENLPNEYADSSISVKIEPMDDSNDIQRNESSSSSADGRPLLDNSVLYRPKTTVSSRQHPASNPLDILTPSSQGSTNTVLSGEGSHQHLRTPMSIGSSLPLQLCDSLHSKEDDNFSDHLVSSEANKVTVKVKSLVTICDSVRNTEVKQKTNAQNTIKCANFKCPHCFEEFERGKAYFEHVSTHVQTDRAAGYDLTQMSELHGTENWESVTFTNKKELNTDSSSSDCEDNLGVPLSEIRARAIQKRKTTNEMKIQEVNENPHMSTDTGEDPYTCKICNLKCAFKSYYTRHMRSHTGEKPYACEVCDYKCAVKSTLARHKQTHTGVKPHICKICDYQCARKSHLLLHMRTHTGEKPFSCEICGCKYTQKGSLISHMRIHTGEKPYSCDSCDYKCVQQSTLENHKRTHTGEKPFACGICTYRSSNRSDLTKHIRAHQHCKEGLKSKPRPDLRTNKSPKFLRNSCFIIEEETKSQENMAKSFVKHTNEDQKTKSQENIATNEESWDYVWIVQKTEEINEHNNQTDLNIENFVLNSNEYADSSISVKIEPMDDSDDIQKNASSSSSVNGCPQLDNSLLYKLPSTTVSSQLGTKNWDSGIFTNKEEILELNTDSLSSDREDKLGVPLSEIRAQAIQESKTTMKIEEVNENTHMSTDTGENPNTCKICNLKCAFKSYLTRHMRSHTGEKPYACEVCDYKSAMKSTLDRHRQTHTGVKPHFCKICDYQCARKSHLLLHMRTHTGEKPFSCEICGCKTTQKGSLITHMRIHTGEKPYSCDSCDFKCVRQSSLDNHKRTHTGEKPFACGTCTYRSGNRGDLTNHKRIHTGEKPYACGICTYRSAIRGDLTKHIRAHQHYKPKKKV</sequence>
<feature type="domain" description="C2H2-type" evidence="11">
    <location>
        <begin position="1219"/>
        <end position="1246"/>
    </location>
</feature>
<dbReference type="InterPro" id="IPR006612">
    <property type="entry name" value="THAP_Znf"/>
</dbReference>
<dbReference type="GO" id="GO:0005634">
    <property type="term" value="C:nucleus"/>
    <property type="evidence" value="ECO:0007669"/>
    <property type="project" value="UniProtKB-SubCell"/>
</dbReference>
<evidence type="ECO:0000256" key="8">
    <source>
        <dbReference type="PROSITE-ProRule" id="PRU00042"/>
    </source>
</evidence>
<feature type="domain" description="C2H2-type" evidence="11">
    <location>
        <begin position="1163"/>
        <end position="1190"/>
    </location>
</feature>
<feature type="compositionally biased region" description="Polar residues" evidence="10">
    <location>
        <begin position="447"/>
        <end position="456"/>
    </location>
</feature>
<evidence type="ECO:0000259" key="11">
    <source>
        <dbReference type="PROSITE" id="PS50157"/>
    </source>
</evidence>
<evidence type="ECO:0000256" key="7">
    <source>
        <dbReference type="ARBA" id="ARBA00023242"/>
    </source>
</evidence>
<dbReference type="InterPro" id="IPR013087">
    <property type="entry name" value="Znf_C2H2_type"/>
</dbReference>
<dbReference type="GO" id="GO:0003677">
    <property type="term" value="F:DNA binding"/>
    <property type="evidence" value="ECO:0007669"/>
    <property type="project" value="UniProtKB-UniRule"/>
</dbReference>
<feature type="domain" description="THAP-type" evidence="12">
    <location>
        <begin position="1"/>
        <end position="84"/>
    </location>
</feature>
<dbReference type="Pfam" id="PF12874">
    <property type="entry name" value="zf-met"/>
    <property type="match status" value="1"/>
</dbReference>
<protein>
    <submittedName>
        <fullName evidence="14">Zinc finger protein 91</fullName>
    </submittedName>
</protein>
<feature type="domain" description="C2H2-type" evidence="11">
    <location>
        <begin position="1191"/>
        <end position="1218"/>
    </location>
</feature>
<feature type="domain" description="C2H2-type" evidence="11">
    <location>
        <begin position="750"/>
        <end position="777"/>
    </location>
</feature>
<dbReference type="RefSeq" id="XP_023952280.2">
    <property type="nucleotide sequence ID" value="XM_024096512.2"/>
</dbReference>
<feature type="domain" description="C2H2-type" evidence="11">
    <location>
        <begin position="1107"/>
        <end position="1134"/>
    </location>
</feature>
<dbReference type="InterPro" id="IPR038441">
    <property type="entry name" value="THAP_Znf_sf"/>
</dbReference>
<evidence type="ECO:0000256" key="3">
    <source>
        <dbReference type="ARBA" id="ARBA00022737"/>
    </source>
</evidence>
<feature type="domain" description="C2H2-type" evidence="11">
    <location>
        <begin position="1051"/>
        <end position="1078"/>
    </location>
</feature>
<dbReference type="SMART" id="SM00980">
    <property type="entry name" value="THAP"/>
    <property type="match status" value="1"/>
</dbReference>
<dbReference type="PROSITE" id="PS50950">
    <property type="entry name" value="ZF_THAP"/>
    <property type="match status" value="1"/>
</dbReference>
<keyword evidence="4 8" id="KW-0863">Zinc-finger</keyword>
<dbReference type="GeneID" id="112056150"/>
<keyword evidence="3" id="KW-0677">Repeat</keyword>
<name>A0A6J1NXG0_BICAN</name>
<dbReference type="Gene3D" id="6.20.210.20">
    <property type="entry name" value="THAP domain"/>
    <property type="match status" value="1"/>
</dbReference>
<dbReference type="SUPFAM" id="SSF57716">
    <property type="entry name" value="Glucocorticoid receptor-like (DNA-binding domain)"/>
    <property type="match status" value="1"/>
</dbReference>
<evidence type="ECO:0000256" key="9">
    <source>
        <dbReference type="PROSITE-ProRule" id="PRU00309"/>
    </source>
</evidence>
<evidence type="ECO:0000256" key="5">
    <source>
        <dbReference type="ARBA" id="ARBA00022833"/>
    </source>
</evidence>
<keyword evidence="6 9" id="KW-0238">DNA-binding</keyword>
<feature type="domain" description="C2H2-type" evidence="11">
    <location>
        <begin position="694"/>
        <end position="721"/>
    </location>
</feature>
<accession>A0A6J1NXG0</accession>